<comment type="caution">
    <text evidence="1">The sequence shown here is derived from an EMBL/GenBank/DDBJ whole genome shotgun (WGS) entry which is preliminary data.</text>
</comment>
<evidence type="ECO:0000313" key="2">
    <source>
        <dbReference type="Proteomes" id="UP000526786"/>
    </source>
</evidence>
<protein>
    <submittedName>
        <fullName evidence="1">S8 family serine peptidase</fullName>
    </submittedName>
</protein>
<reference evidence="1 2" key="1">
    <citation type="journal article" date="2020" name="Appl. Environ. Microbiol.">
        <title>Genomic Characteristics of a Novel Species of Ammonia-Oxidizing Archaea from the Jiulong River Estuary.</title>
        <authorList>
            <person name="Zou D."/>
            <person name="Wan R."/>
            <person name="Han L."/>
            <person name="Xu M.N."/>
            <person name="Liu Y."/>
            <person name="Liu H."/>
            <person name="Kao S.J."/>
            <person name="Li M."/>
        </authorList>
    </citation>
    <scope>NUCLEOTIDE SEQUENCE [LARGE SCALE GENOMIC DNA]</scope>
    <source>
        <strain evidence="1">W2bin3</strain>
    </source>
</reference>
<proteinExistence type="predicted"/>
<evidence type="ECO:0000313" key="1">
    <source>
        <dbReference type="EMBL" id="MBA4454846.1"/>
    </source>
</evidence>
<dbReference type="Proteomes" id="UP000526786">
    <property type="component" value="Unassembled WGS sequence"/>
</dbReference>
<accession>A0AC60W562</accession>
<organism evidence="1 2">
    <name type="scientific">Candidatus Nitrosomaritimum aestuariumsis</name>
    <dbReference type="NCBI Taxonomy" id="3342354"/>
    <lineage>
        <taxon>Archaea</taxon>
        <taxon>Nitrososphaerota</taxon>
        <taxon>Nitrososphaeria</taxon>
        <taxon>Nitrosopumilales</taxon>
        <taxon>Nitrosopumilaceae</taxon>
        <taxon>Candidatus Nitrosomaritimum</taxon>
    </lineage>
</organism>
<name>A0AC60W562_9ARCH</name>
<sequence length="618" mass="65156">MSNMKTSIFFSIMVFALMVPLSSFAHAQPNVVPGKYIVILNDDVSPMEFANSKGAVPEFVYEHAVKGFSAQLSPVQVKELAQDSRVKYVEQDQIAHIFQTLPFGIDRIDADSNSLSDIGGTNGPVGTTVVIMDTGIDLDHSDLNVNSAKSVTCFDKSPRKNLQECKPGGDDDNGHGTHVAGTVGAIDDGNGVVGVAPGVDLWSVKVLDNRGSGYFSWIILGVDYVTANAADVDVVNMSLGCGGCTVQAFEDAINASVESGVTYVVAAGNSATNAQNTIPASYDSVITVSALADFDGTYGGQGSPTCRSDVDDTFANFSNYGSVVDVIAPGVCIESTWKDGGYNTISGTSMATPHVAGAMALYLSEFPSKPTSLGEAETLKNNFLTLYSISDTDEKGYTHDGNDEDGIREPLLYVGGDGNQEISDPTKPAAPRNLQAEAGDMEITLTWDAPFDGGEPIGNYHVYNGSDTLLASLEKDEFTFIHTGLNNGQEYSYKVTAENIKGESEPSLVSTTPSATSDPEYDATFTYTGEGGKNADKHLIVTIHLTDAGSNISGTTVEITLSNNQNDSWNGSGTTGGDGKVSFTKKNASTACYTTSVISIAGVTLDPHIVEDSCTPWP</sequence>
<gene>
    <name evidence="1" type="ORF">H2B05_07925</name>
</gene>
<dbReference type="EMBL" id="JACENC010000309">
    <property type="protein sequence ID" value="MBA4454846.1"/>
    <property type="molecule type" value="Genomic_DNA"/>
</dbReference>